<feature type="compositionally biased region" description="Basic residues" evidence="1">
    <location>
        <begin position="68"/>
        <end position="77"/>
    </location>
</feature>
<comment type="caution">
    <text evidence="2">The sequence shown here is derived from an EMBL/GenBank/DDBJ whole genome shotgun (WGS) entry which is preliminary data.</text>
</comment>
<name>A0A9Q0X5K0_9SAUR</name>
<dbReference type="AlphaFoldDB" id="A0A9Q0X5K0"/>
<keyword evidence="3" id="KW-1185">Reference proteome</keyword>
<evidence type="ECO:0000313" key="2">
    <source>
        <dbReference type="EMBL" id="KAJ7303336.1"/>
    </source>
</evidence>
<proteinExistence type="predicted"/>
<dbReference type="EMBL" id="JAPFRF010000024">
    <property type="protein sequence ID" value="KAJ7303336.1"/>
    <property type="molecule type" value="Genomic_DNA"/>
</dbReference>
<evidence type="ECO:0000313" key="3">
    <source>
        <dbReference type="Proteomes" id="UP001142489"/>
    </source>
</evidence>
<protein>
    <submittedName>
        <fullName evidence="2">Uncharacterized protein</fullName>
    </submittedName>
</protein>
<sequence length="136" mass="15051">MASQGRRSEGHLVSFLRTPRKGRIDSAKAPKRVLISMLKEDNPFAQDPADGEGSAEGCPGHGQEESSKRRKHQKRNCKKEETRSKLTDFHDEGNKEDCEEKCCVIVEDPCDVETVYGIMSACTSLCPMLGAVLKLV</sequence>
<accession>A0A9Q0X5K0</accession>
<gene>
    <name evidence="2" type="ORF">JRQ81_012278</name>
</gene>
<feature type="compositionally biased region" description="Basic and acidic residues" evidence="1">
    <location>
        <begin position="1"/>
        <end position="10"/>
    </location>
</feature>
<feature type="region of interest" description="Disordered" evidence="1">
    <location>
        <begin position="1"/>
        <end position="96"/>
    </location>
</feature>
<organism evidence="2 3">
    <name type="scientific">Phrynocephalus forsythii</name>
    <dbReference type="NCBI Taxonomy" id="171643"/>
    <lineage>
        <taxon>Eukaryota</taxon>
        <taxon>Metazoa</taxon>
        <taxon>Chordata</taxon>
        <taxon>Craniata</taxon>
        <taxon>Vertebrata</taxon>
        <taxon>Euteleostomi</taxon>
        <taxon>Lepidosauria</taxon>
        <taxon>Squamata</taxon>
        <taxon>Bifurcata</taxon>
        <taxon>Unidentata</taxon>
        <taxon>Episquamata</taxon>
        <taxon>Toxicofera</taxon>
        <taxon>Iguania</taxon>
        <taxon>Acrodonta</taxon>
        <taxon>Agamidae</taxon>
        <taxon>Agaminae</taxon>
        <taxon>Phrynocephalus</taxon>
    </lineage>
</organism>
<evidence type="ECO:0000256" key="1">
    <source>
        <dbReference type="SAM" id="MobiDB-lite"/>
    </source>
</evidence>
<feature type="compositionally biased region" description="Basic and acidic residues" evidence="1">
    <location>
        <begin position="78"/>
        <end position="96"/>
    </location>
</feature>
<dbReference type="Proteomes" id="UP001142489">
    <property type="component" value="Unassembled WGS sequence"/>
</dbReference>
<reference evidence="2" key="1">
    <citation type="journal article" date="2023" name="DNA Res.">
        <title>Chromosome-level genome assembly of Phrynocephalus forsythii using third-generation DNA sequencing and Hi-C analysis.</title>
        <authorList>
            <person name="Qi Y."/>
            <person name="Zhao W."/>
            <person name="Zhao Y."/>
            <person name="Niu C."/>
            <person name="Cao S."/>
            <person name="Zhang Y."/>
        </authorList>
    </citation>
    <scope>NUCLEOTIDE SEQUENCE</scope>
    <source>
        <tissue evidence="2">Muscle</tissue>
    </source>
</reference>